<evidence type="ECO:0000256" key="1">
    <source>
        <dbReference type="SAM" id="MobiDB-lite"/>
    </source>
</evidence>
<feature type="compositionally biased region" description="Basic and acidic residues" evidence="1">
    <location>
        <begin position="739"/>
        <end position="753"/>
    </location>
</feature>
<protein>
    <recommendedName>
        <fullName evidence="2">Phosphatidate phosphatase APP1 catalytic domain-containing protein</fullName>
    </recommendedName>
</protein>
<evidence type="ECO:0000313" key="4">
    <source>
        <dbReference type="Proteomes" id="UP000738359"/>
    </source>
</evidence>
<dbReference type="GO" id="GO:0008195">
    <property type="term" value="F:phosphatidate phosphatase activity"/>
    <property type="evidence" value="ECO:0007669"/>
    <property type="project" value="InterPro"/>
</dbReference>
<dbReference type="AlphaFoldDB" id="A0A9P6M5G6"/>
<proteinExistence type="predicted"/>
<keyword evidence="4" id="KW-1185">Reference proteome</keyword>
<dbReference type="InterPro" id="IPR019236">
    <property type="entry name" value="APP1_cat"/>
</dbReference>
<gene>
    <name evidence="3" type="ORF">BGZ70_002742</name>
</gene>
<organism evidence="3 4">
    <name type="scientific">Mortierella alpina</name>
    <name type="common">Oleaginous fungus</name>
    <name type="synonym">Mortierella renispora</name>
    <dbReference type="NCBI Taxonomy" id="64518"/>
    <lineage>
        <taxon>Eukaryota</taxon>
        <taxon>Fungi</taxon>
        <taxon>Fungi incertae sedis</taxon>
        <taxon>Mucoromycota</taxon>
        <taxon>Mortierellomycotina</taxon>
        <taxon>Mortierellomycetes</taxon>
        <taxon>Mortierellales</taxon>
        <taxon>Mortierellaceae</taxon>
        <taxon>Mortierella</taxon>
    </lineage>
</organism>
<feature type="domain" description="Phosphatidate phosphatase APP1 catalytic" evidence="2">
    <location>
        <begin position="370"/>
        <end position="517"/>
    </location>
</feature>
<evidence type="ECO:0000313" key="3">
    <source>
        <dbReference type="EMBL" id="KAF9966295.1"/>
    </source>
</evidence>
<sequence length="912" mass="99714">MARKIAGVTKDNNKVLETLESRFGMFLTSNTRDAQFSIQCVGLAPATTRMELAGGSAGDGCYDSTADVLRDELETTDGVLAAAEAVEEKRMFRKSLELLDHPAEFFLKSLAKSEKKRKATPLQHAAVTALKPDTPVAVKTTREEEERTDHGSYHEDSDGLHTLEEQHRIAYSSSNTEEDIHAYPVESLHETFEREDSTFTGRLSKGAAIIRGAMRRVKPTVVMSQLGNNSSSDSIKSPHQQHPPRSQLSTVYSKSTFETLASVGLEISRPDVASRAHSGASVEMQTLTTYENLGGGTFPTVHISSKPGGHFEGTLRMSHEEVEAHRRRQETKSSAADADGHPKFLRLHAHHQDIQGPSHGIVNLIEPEGISIISDIDDTIKETNVTAGARIILRNTFLKDMQEVKGMAAVYKSWWNRGAAIHYVSNSPWQLIPSLLDFFHTHMFPPGSAHLRMHDSVLRTYFTTPGENKRRCIREILLDFPDRKFILVGDSGEIDLEIYTEMAVAHPGQIRKIFIRDITTARLREMAAHKGPSRSRSFSSLRLSKASPITAAVSSGFGLFSRRGSQVNSALNESTSNLSAISNVDLINTQEGHDVEEEELAHNNDHAASSQSELSEDEIFVDRIAALRHGSAEYHGGPLAPKLESSGPLNPYGLPPVPLTTSPRLDPMQMSVLSVKAGMTSNLSSAFMRSSGGKKSSSSFGWSAIRGRVRSSPGSPLSESASALTGYPFPPSATPLSHCGHDSADEADNRSEDQQHHDYFGVHEYHSHSISTSARTPLDVWRDRVEQCQKQLPKGVLTLFESADMLENCDIVQDMFKMYGEEAVAQNVDGERGEDVEEDAAGGVEMEAGSVDVPGLMSSCSSESVSTVDTNGHCCQAHEGMVQAQPKQHWSEPQVICSAAQLKSMSSDVFAG</sequence>
<dbReference type="EMBL" id="JAAAHY010000169">
    <property type="protein sequence ID" value="KAF9966295.1"/>
    <property type="molecule type" value="Genomic_DNA"/>
</dbReference>
<feature type="region of interest" description="Disordered" evidence="1">
    <location>
        <begin position="225"/>
        <end position="249"/>
    </location>
</feature>
<dbReference type="PANTHER" id="PTHR28208:SF3">
    <property type="entry name" value="PHOSPHATIDATE PHOSPHATASE APP1"/>
    <property type="match status" value="1"/>
</dbReference>
<accession>A0A9P6M5G6</accession>
<name>A0A9P6M5G6_MORAP</name>
<comment type="caution">
    <text evidence="3">The sequence shown here is derived from an EMBL/GenBank/DDBJ whole genome shotgun (WGS) entry which is preliminary data.</text>
</comment>
<dbReference type="Pfam" id="PF09949">
    <property type="entry name" value="APP1_cat"/>
    <property type="match status" value="1"/>
</dbReference>
<dbReference type="PANTHER" id="PTHR28208">
    <property type="entry name" value="PHOSPHATIDATE PHOSPHATASE APP1"/>
    <property type="match status" value="1"/>
</dbReference>
<dbReference type="Proteomes" id="UP000738359">
    <property type="component" value="Unassembled WGS sequence"/>
</dbReference>
<dbReference type="InterPro" id="IPR052935">
    <property type="entry name" value="Mg2+_PAP"/>
</dbReference>
<reference evidence="3" key="1">
    <citation type="journal article" date="2020" name="Fungal Divers.">
        <title>Resolving the Mortierellaceae phylogeny through synthesis of multi-gene phylogenetics and phylogenomics.</title>
        <authorList>
            <person name="Vandepol N."/>
            <person name="Liber J."/>
            <person name="Desiro A."/>
            <person name="Na H."/>
            <person name="Kennedy M."/>
            <person name="Barry K."/>
            <person name="Grigoriev I.V."/>
            <person name="Miller A.N."/>
            <person name="O'Donnell K."/>
            <person name="Stajich J.E."/>
            <person name="Bonito G."/>
        </authorList>
    </citation>
    <scope>NUCLEOTIDE SEQUENCE</scope>
    <source>
        <strain evidence="3">CK1249</strain>
    </source>
</reference>
<dbReference type="OrthoDB" id="2117591at2759"/>
<feature type="compositionally biased region" description="Low complexity" evidence="1">
    <location>
        <begin position="711"/>
        <end position="724"/>
    </location>
</feature>
<evidence type="ECO:0000259" key="2">
    <source>
        <dbReference type="Pfam" id="PF09949"/>
    </source>
</evidence>
<feature type="region of interest" description="Disordered" evidence="1">
    <location>
        <begin position="708"/>
        <end position="753"/>
    </location>
</feature>